<dbReference type="OMA" id="RTRIMPK"/>
<dbReference type="EMBL" id="KB468113">
    <property type="protein sequence ID" value="PCH41104.1"/>
    <property type="molecule type" value="Genomic_DNA"/>
</dbReference>
<evidence type="ECO:0000256" key="1">
    <source>
        <dbReference type="SAM" id="MobiDB-lite"/>
    </source>
</evidence>
<dbReference type="PANTHER" id="PTHR40635">
    <property type="match status" value="1"/>
</dbReference>
<feature type="compositionally biased region" description="Pro residues" evidence="1">
    <location>
        <begin position="120"/>
        <end position="136"/>
    </location>
</feature>
<sequence length="480" mass="52852">MRFGPRNAYYLRISEHTVLPLYVYLDERHIDWMSERVLQHVLEDLRPRILQKLRDESDSHSGPKAKGGTVDVHRGGTSWVLAENVTKSETHFADTYQFGYFLRKTDPHAVLIKTRHFVPAPDPPQGVVPPRSPSPPTTSAHKGKKRTPKKAAKSARRTKKAKTKGKQRARDSDEEEDAISISSGEDDDAHPPTTSTTAIPMTPRRSTRAKKVIAGGYREEDEDIREDPGSSLEGDVDIEMHTPAGDAPNADMAPADAPMPLDDVELIGMDEVEDVASPVIKHEATESTLDMVPSSISPEPIPDPVSEEILDVTPTRHNPHEDEEEDMKKLIMQLRYRGFNIHGQCLCVIVEPYPPIRATMRPPPRAPSVAAAAFFTPRAPSIAPPDFVPSGGGGQRARTPLFLPEDNREGSVIPAPGRPRTLPPVPLFNEVTDDSSDDDGMMTFTQILRSVGTNQAGAVENDDEIEGAVFFGDADESREL</sequence>
<accession>A0A2H3JWK4</accession>
<name>A0A2H3JWK4_WOLCO</name>
<reference evidence="2 3" key="1">
    <citation type="journal article" date="2012" name="Science">
        <title>The Paleozoic origin of enzymatic lignin decomposition reconstructed from 31 fungal genomes.</title>
        <authorList>
            <person name="Floudas D."/>
            <person name="Binder M."/>
            <person name="Riley R."/>
            <person name="Barry K."/>
            <person name="Blanchette R.A."/>
            <person name="Henrissat B."/>
            <person name="Martinez A.T."/>
            <person name="Otillar R."/>
            <person name="Spatafora J.W."/>
            <person name="Yadav J.S."/>
            <person name="Aerts A."/>
            <person name="Benoit I."/>
            <person name="Boyd A."/>
            <person name="Carlson A."/>
            <person name="Copeland A."/>
            <person name="Coutinho P.M."/>
            <person name="de Vries R.P."/>
            <person name="Ferreira P."/>
            <person name="Findley K."/>
            <person name="Foster B."/>
            <person name="Gaskell J."/>
            <person name="Glotzer D."/>
            <person name="Gorecki P."/>
            <person name="Heitman J."/>
            <person name="Hesse C."/>
            <person name="Hori C."/>
            <person name="Igarashi K."/>
            <person name="Jurgens J.A."/>
            <person name="Kallen N."/>
            <person name="Kersten P."/>
            <person name="Kohler A."/>
            <person name="Kuees U."/>
            <person name="Kumar T.K.A."/>
            <person name="Kuo A."/>
            <person name="LaButti K."/>
            <person name="Larrondo L.F."/>
            <person name="Lindquist E."/>
            <person name="Ling A."/>
            <person name="Lombard V."/>
            <person name="Lucas S."/>
            <person name="Lundell T."/>
            <person name="Martin R."/>
            <person name="McLaughlin D.J."/>
            <person name="Morgenstern I."/>
            <person name="Morin E."/>
            <person name="Murat C."/>
            <person name="Nagy L.G."/>
            <person name="Nolan M."/>
            <person name="Ohm R.A."/>
            <person name="Patyshakuliyeva A."/>
            <person name="Rokas A."/>
            <person name="Ruiz-Duenas F.J."/>
            <person name="Sabat G."/>
            <person name="Salamov A."/>
            <person name="Samejima M."/>
            <person name="Schmutz J."/>
            <person name="Slot J.C."/>
            <person name="St John F."/>
            <person name="Stenlid J."/>
            <person name="Sun H."/>
            <person name="Sun S."/>
            <person name="Syed K."/>
            <person name="Tsang A."/>
            <person name="Wiebenga A."/>
            <person name="Young D."/>
            <person name="Pisabarro A."/>
            <person name="Eastwood D.C."/>
            <person name="Martin F."/>
            <person name="Cullen D."/>
            <person name="Grigoriev I.V."/>
            <person name="Hibbett D.S."/>
        </authorList>
    </citation>
    <scope>NUCLEOTIDE SEQUENCE [LARGE SCALE GENOMIC DNA]</scope>
    <source>
        <strain evidence="2 3">MD-104</strain>
    </source>
</reference>
<dbReference type="PANTHER" id="PTHR40635:SF1">
    <property type="match status" value="1"/>
</dbReference>
<protein>
    <submittedName>
        <fullName evidence="2">Uncharacterized protein</fullName>
    </submittedName>
</protein>
<feature type="compositionally biased region" description="Acidic residues" evidence="1">
    <location>
        <begin position="172"/>
        <end position="188"/>
    </location>
</feature>
<gene>
    <name evidence="2" type="ORF">WOLCODRAFT_162813</name>
</gene>
<evidence type="ECO:0000313" key="2">
    <source>
        <dbReference type="EMBL" id="PCH41104.1"/>
    </source>
</evidence>
<dbReference type="AlphaFoldDB" id="A0A2H3JWK4"/>
<feature type="region of interest" description="Disordered" evidence="1">
    <location>
        <begin position="400"/>
        <end position="424"/>
    </location>
</feature>
<proteinExistence type="predicted"/>
<feature type="region of interest" description="Disordered" evidence="1">
    <location>
        <begin position="117"/>
        <end position="236"/>
    </location>
</feature>
<keyword evidence="3" id="KW-1185">Reference proteome</keyword>
<dbReference type="OrthoDB" id="5374757at2759"/>
<organism evidence="2 3">
    <name type="scientific">Wolfiporia cocos (strain MD-104)</name>
    <name type="common">Brown rot fungus</name>
    <dbReference type="NCBI Taxonomy" id="742152"/>
    <lineage>
        <taxon>Eukaryota</taxon>
        <taxon>Fungi</taxon>
        <taxon>Dikarya</taxon>
        <taxon>Basidiomycota</taxon>
        <taxon>Agaricomycotina</taxon>
        <taxon>Agaricomycetes</taxon>
        <taxon>Polyporales</taxon>
        <taxon>Phaeolaceae</taxon>
        <taxon>Wolfiporia</taxon>
    </lineage>
</organism>
<feature type="compositionally biased region" description="Basic residues" evidence="1">
    <location>
        <begin position="141"/>
        <end position="167"/>
    </location>
</feature>
<evidence type="ECO:0000313" key="3">
    <source>
        <dbReference type="Proteomes" id="UP000218811"/>
    </source>
</evidence>
<dbReference type="Proteomes" id="UP000218811">
    <property type="component" value="Unassembled WGS sequence"/>
</dbReference>